<gene>
    <name evidence="1" type="ORF">KIL84_022250</name>
</gene>
<proteinExistence type="predicted"/>
<evidence type="ECO:0000313" key="1">
    <source>
        <dbReference type="EMBL" id="KAH1175725.1"/>
    </source>
</evidence>
<keyword evidence="2" id="KW-1185">Reference proteome</keyword>
<dbReference type="EMBL" id="JAHDVG010000476">
    <property type="protein sequence ID" value="KAH1175725.1"/>
    <property type="molecule type" value="Genomic_DNA"/>
</dbReference>
<accession>A0A9D4B0L2</accession>
<reference evidence="1" key="1">
    <citation type="submission" date="2021-09" db="EMBL/GenBank/DDBJ databases">
        <title>The genome of Mauremys mutica provides insights into the evolution of semi-aquatic lifestyle.</title>
        <authorList>
            <person name="Gong S."/>
            <person name="Gao Y."/>
        </authorList>
    </citation>
    <scope>NUCLEOTIDE SEQUENCE</scope>
    <source>
        <strain evidence="1">MM-2020</strain>
        <tissue evidence="1">Muscle</tissue>
    </source>
</reference>
<name>A0A9D4B0L2_9SAUR</name>
<comment type="caution">
    <text evidence="1">The sequence shown here is derived from an EMBL/GenBank/DDBJ whole genome shotgun (WGS) entry which is preliminary data.</text>
</comment>
<protein>
    <submittedName>
        <fullName evidence="1">Uncharacterized protein</fullName>
    </submittedName>
</protein>
<dbReference type="Proteomes" id="UP000827986">
    <property type="component" value="Unassembled WGS sequence"/>
</dbReference>
<organism evidence="1 2">
    <name type="scientific">Mauremys mutica</name>
    <name type="common">yellowpond turtle</name>
    <dbReference type="NCBI Taxonomy" id="74926"/>
    <lineage>
        <taxon>Eukaryota</taxon>
        <taxon>Metazoa</taxon>
        <taxon>Chordata</taxon>
        <taxon>Craniata</taxon>
        <taxon>Vertebrata</taxon>
        <taxon>Euteleostomi</taxon>
        <taxon>Archelosauria</taxon>
        <taxon>Testudinata</taxon>
        <taxon>Testudines</taxon>
        <taxon>Cryptodira</taxon>
        <taxon>Durocryptodira</taxon>
        <taxon>Testudinoidea</taxon>
        <taxon>Geoemydidae</taxon>
        <taxon>Geoemydinae</taxon>
        <taxon>Mauremys</taxon>
    </lineage>
</organism>
<sequence length="114" mass="12604">MSLSRCKVSNQLSAVQKAAAMQVRMAQPHLSLSQDTKLAKLGATWSPVRFQQVALCLSHAEPSWERWLPIPTTSCTLPPALHCTTWGFLTFKNGIQEALTQNKKTLASASPQWL</sequence>
<dbReference type="AlphaFoldDB" id="A0A9D4B0L2"/>
<evidence type="ECO:0000313" key="2">
    <source>
        <dbReference type="Proteomes" id="UP000827986"/>
    </source>
</evidence>